<protein>
    <submittedName>
        <fullName evidence="2">Uncharacterized protein</fullName>
    </submittedName>
</protein>
<sequence>MLRKKRKQEWNSGSLLLGMAVGTLATGAAVLLNSEARTKVKNTSKDLYWKVNHLRNSRQNPSSDSSERMAGEDKQKYLEITAEPSESSEEEPLGAITNKDDSK</sequence>
<gene>
    <name evidence="2" type="ORF">SAMN05444972_105221</name>
</gene>
<dbReference type="EMBL" id="FPAA01000005">
    <property type="protein sequence ID" value="SFS66036.1"/>
    <property type="molecule type" value="Genomic_DNA"/>
</dbReference>
<keyword evidence="3" id="KW-1185">Reference proteome</keyword>
<evidence type="ECO:0000256" key="1">
    <source>
        <dbReference type="SAM" id="MobiDB-lite"/>
    </source>
</evidence>
<dbReference type="Proteomes" id="UP000198660">
    <property type="component" value="Unassembled WGS sequence"/>
</dbReference>
<dbReference type="AlphaFoldDB" id="A0A1I6RN06"/>
<feature type="compositionally biased region" description="Basic and acidic residues" evidence="1">
    <location>
        <begin position="65"/>
        <end position="77"/>
    </location>
</feature>
<accession>A0A1I6RN06</accession>
<feature type="region of interest" description="Disordered" evidence="1">
    <location>
        <begin position="52"/>
        <end position="103"/>
    </location>
</feature>
<evidence type="ECO:0000313" key="3">
    <source>
        <dbReference type="Proteomes" id="UP000198660"/>
    </source>
</evidence>
<dbReference type="OrthoDB" id="10001270at2"/>
<name>A0A1I6RN06_9BACL</name>
<reference evidence="3" key="1">
    <citation type="submission" date="2016-10" db="EMBL/GenBank/DDBJ databases">
        <authorList>
            <person name="Varghese N."/>
            <person name="Submissions S."/>
        </authorList>
    </citation>
    <scope>NUCLEOTIDE SEQUENCE [LARGE SCALE GENOMIC DNA]</scope>
    <source>
        <strain evidence="3">DSM 45789</strain>
    </source>
</reference>
<organism evidence="2 3">
    <name type="scientific">Marininema halotolerans</name>
    <dbReference type="NCBI Taxonomy" id="1155944"/>
    <lineage>
        <taxon>Bacteria</taxon>
        <taxon>Bacillati</taxon>
        <taxon>Bacillota</taxon>
        <taxon>Bacilli</taxon>
        <taxon>Bacillales</taxon>
        <taxon>Thermoactinomycetaceae</taxon>
        <taxon>Marininema</taxon>
    </lineage>
</organism>
<proteinExistence type="predicted"/>
<dbReference type="RefSeq" id="WP_091836538.1">
    <property type="nucleotide sequence ID" value="NZ_FPAA01000005.1"/>
</dbReference>
<evidence type="ECO:0000313" key="2">
    <source>
        <dbReference type="EMBL" id="SFS66036.1"/>
    </source>
</evidence>